<dbReference type="AlphaFoldDB" id="A0A368NC17"/>
<accession>A0A368NC17</accession>
<protein>
    <submittedName>
        <fullName evidence="2">Uncharacterized protein</fullName>
    </submittedName>
</protein>
<feature type="compositionally biased region" description="Basic and acidic residues" evidence="1">
    <location>
        <begin position="60"/>
        <end position="69"/>
    </location>
</feature>
<name>A0A368NC17_9EURY</name>
<keyword evidence="3" id="KW-1185">Reference proteome</keyword>
<proteinExistence type="predicted"/>
<comment type="caution">
    <text evidence="2">The sequence shown here is derived from an EMBL/GenBank/DDBJ whole genome shotgun (WGS) entry which is preliminary data.</text>
</comment>
<evidence type="ECO:0000313" key="3">
    <source>
        <dbReference type="Proteomes" id="UP000252189"/>
    </source>
</evidence>
<feature type="compositionally biased region" description="Acidic residues" evidence="1">
    <location>
        <begin position="38"/>
        <end position="51"/>
    </location>
</feature>
<gene>
    <name evidence="2" type="ORF">DU504_07200</name>
</gene>
<dbReference type="EMBL" id="QPHM01000001">
    <property type="protein sequence ID" value="RCU47104.1"/>
    <property type="molecule type" value="Genomic_DNA"/>
</dbReference>
<sequence length="69" mass="7336">MVRRRGAPTHHVRSLGALWAIVSPATAFRVTQKAPPSEVEDELVAELDADSGADGGRPGRTGEVERDVS</sequence>
<dbReference type="Proteomes" id="UP000252189">
    <property type="component" value="Unassembled WGS sequence"/>
</dbReference>
<evidence type="ECO:0000256" key="1">
    <source>
        <dbReference type="SAM" id="MobiDB-lite"/>
    </source>
</evidence>
<feature type="region of interest" description="Disordered" evidence="1">
    <location>
        <begin position="33"/>
        <end position="69"/>
    </location>
</feature>
<evidence type="ECO:0000313" key="2">
    <source>
        <dbReference type="EMBL" id="RCU47104.1"/>
    </source>
</evidence>
<organism evidence="2 3">
    <name type="scientific">Haloplanus salinus</name>
    <dbReference type="NCBI Taxonomy" id="1126245"/>
    <lineage>
        <taxon>Archaea</taxon>
        <taxon>Methanobacteriati</taxon>
        <taxon>Methanobacteriota</taxon>
        <taxon>Stenosarchaea group</taxon>
        <taxon>Halobacteria</taxon>
        <taxon>Halobacteriales</taxon>
        <taxon>Haloferacaceae</taxon>
        <taxon>Haloplanus</taxon>
    </lineage>
</organism>
<reference evidence="2 3" key="1">
    <citation type="submission" date="2018-07" db="EMBL/GenBank/DDBJ databases">
        <title>Genome sequences of Haloplanus salinus JCM 18368T.</title>
        <authorList>
            <person name="Kim Y.B."/>
            <person name="Roh S.W."/>
        </authorList>
    </citation>
    <scope>NUCLEOTIDE SEQUENCE [LARGE SCALE GENOMIC DNA]</scope>
    <source>
        <strain evidence="2 3">JCM 18368</strain>
    </source>
</reference>